<keyword evidence="2" id="KW-1185">Reference proteome</keyword>
<reference evidence="1 2" key="1">
    <citation type="submission" date="2014-06" db="EMBL/GenBank/DDBJ databases">
        <title>Evolutionary Origins and Diversification of the Mycorrhizal Mutualists.</title>
        <authorList>
            <consortium name="DOE Joint Genome Institute"/>
            <consortium name="Mycorrhizal Genomics Consortium"/>
            <person name="Kohler A."/>
            <person name="Kuo A."/>
            <person name="Nagy L.G."/>
            <person name="Floudas D."/>
            <person name="Copeland A."/>
            <person name="Barry K.W."/>
            <person name="Cichocki N."/>
            <person name="Veneault-Fourrey C."/>
            <person name="LaButti K."/>
            <person name="Lindquist E.A."/>
            <person name="Lipzen A."/>
            <person name="Lundell T."/>
            <person name="Morin E."/>
            <person name="Murat C."/>
            <person name="Riley R."/>
            <person name="Ohm R."/>
            <person name="Sun H."/>
            <person name="Tunlid A."/>
            <person name="Henrissat B."/>
            <person name="Grigoriev I.V."/>
            <person name="Hibbett D.S."/>
            <person name="Martin F."/>
        </authorList>
    </citation>
    <scope>NUCLEOTIDE SEQUENCE [LARGE SCALE GENOMIC DNA]</scope>
    <source>
        <strain evidence="1 2">SS14</strain>
    </source>
</reference>
<proteinExistence type="predicted"/>
<feature type="non-terminal residue" evidence="1">
    <location>
        <position position="1"/>
    </location>
</feature>
<evidence type="ECO:0000313" key="2">
    <source>
        <dbReference type="Proteomes" id="UP000054279"/>
    </source>
</evidence>
<dbReference type="OrthoDB" id="10051892at2759"/>
<feature type="non-terminal residue" evidence="1">
    <location>
        <position position="81"/>
    </location>
</feature>
<accession>A0A0C9T3U5</accession>
<organism evidence="1 2">
    <name type="scientific">Sphaerobolus stellatus (strain SS14)</name>
    <dbReference type="NCBI Taxonomy" id="990650"/>
    <lineage>
        <taxon>Eukaryota</taxon>
        <taxon>Fungi</taxon>
        <taxon>Dikarya</taxon>
        <taxon>Basidiomycota</taxon>
        <taxon>Agaricomycotina</taxon>
        <taxon>Agaricomycetes</taxon>
        <taxon>Phallomycetidae</taxon>
        <taxon>Geastrales</taxon>
        <taxon>Sphaerobolaceae</taxon>
        <taxon>Sphaerobolus</taxon>
    </lineage>
</organism>
<name>A0A0C9T3U5_SPHS4</name>
<gene>
    <name evidence="1" type="ORF">M422DRAFT_127460</name>
</gene>
<dbReference type="EMBL" id="KN837642">
    <property type="protein sequence ID" value="KIJ23543.1"/>
    <property type="molecule type" value="Genomic_DNA"/>
</dbReference>
<sequence length="81" mass="9277">ISLYLVYRALAWFIRRALVRRLTVLEDLPLLRKTRDLPQRIKGTAVICGGSISGLLTARICSDHFEKVLIVEPEDWLLSLD</sequence>
<dbReference type="AlphaFoldDB" id="A0A0C9T3U5"/>
<protein>
    <submittedName>
        <fullName evidence="1">Unplaced genomic scaffold SPHSTscaffold_567, whole genome shotgun sequence</fullName>
    </submittedName>
</protein>
<dbReference type="HOGENOM" id="CLU_2580489_0_0_1"/>
<evidence type="ECO:0000313" key="1">
    <source>
        <dbReference type="EMBL" id="KIJ23543.1"/>
    </source>
</evidence>
<dbReference type="Proteomes" id="UP000054279">
    <property type="component" value="Unassembled WGS sequence"/>
</dbReference>